<proteinExistence type="predicted"/>
<name>A0A9X7RYX5_STRDY</name>
<dbReference type="PANTHER" id="PTHR33387:SF3">
    <property type="entry name" value="DUF985 DOMAIN-CONTAINING PROTEIN"/>
    <property type="match status" value="1"/>
</dbReference>
<dbReference type="InterPro" id="IPR039935">
    <property type="entry name" value="YML079W-like"/>
</dbReference>
<dbReference type="Pfam" id="PF06172">
    <property type="entry name" value="Cupin_5"/>
    <property type="match status" value="1"/>
</dbReference>
<dbReference type="RefSeq" id="WP_129556018.1">
    <property type="nucleotide sequence ID" value="NZ_CP033165.1"/>
</dbReference>
<accession>A0A9X7RYX5</accession>
<sequence>MVMMTKEDWVRRLGLEPHVEGGYFKQTEKASERLDFSGKERALYTSIYFLLEETNPSHFHRLTADEIWYFHAGEALTVHMITPDGHYEAVTLGLDLSKGQRLHYCVPKGTIFGSTVEKDYALVSCLVAPGFEFDDFELFKRADLLAAYPEHQAIIERLTRD</sequence>
<dbReference type="InterPro" id="IPR011051">
    <property type="entry name" value="RmlC_Cupin_sf"/>
</dbReference>
<evidence type="ECO:0000313" key="1">
    <source>
        <dbReference type="EMBL" id="QGH01677.1"/>
    </source>
</evidence>
<organism evidence="1 2">
    <name type="scientific">Streptococcus dysgalactiae subsp. dysgalactiae</name>
    <dbReference type="NCBI Taxonomy" id="99822"/>
    <lineage>
        <taxon>Bacteria</taxon>
        <taxon>Bacillati</taxon>
        <taxon>Bacillota</taxon>
        <taxon>Bacilli</taxon>
        <taxon>Lactobacillales</taxon>
        <taxon>Streptococcaceae</taxon>
        <taxon>Streptococcus</taxon>
    </lineage>
</organism>
<dbReference type="PANTHER" id="PTHR33387">
    <property type="entry name" value="RMLC-LIKE JELLY ROLL FOLD PROTEIN"/>
    <property type="match status" value="1"/>
</dbReference>
<dbReference type="CDD" id="cd06121">
    <property type="entry name" value="cupin_YML079wp"/>
    <property type="match status" value="1"/>
</dbReference>
<evidence type="ECO:0000313" key="2">
    <source>
        <dbReference type="Proteomes" id="UP000347383"/>
    </source>
</evidence>
<dbReference type="InterPro" id="IPR009327">
    <property type="entry name" value="Cupin_DUF985"/>
</dbReference>
<gene>
    <name evidence="1" type="ORF">EA457_03495</name>
</gene>
<protein>
    <submittedName>
        <fullName evidence="1">Cupin</fullName>
    </submittedName>
</protein>
<dbReference type="EMBL" id="CP033165">
    <property type="protein sequence ID" value="QGH01677.1"/>
    <property type="molecule type" value="Genomic_DNA"/>
</dbReference>
<dbReference type="InterPro" id="IPR014710">
    <property type="entry name" value="RmlC-like_jellyroll"/>
</dbReference>
<dbReference type="SUPFAM" id="SSF51182">
    <property type="entry name" value="RmlC-like cupins"/>
    <property type="match status" value="1"/>
</dbReference>
<reference evidence="1 2" key="1">
    <citation type="submission" date="2018-10" db="EMBL/GenBank/DDBJ databases">
        <title>Comparative Genomics Analysis of the Streptococcus dysgalactiae subspecies dysgalactiae.</title>
        <authorList>
            <person name="Koh T.H."/>
            <person name="Abdul Rahman N."/>
            <person name="Sessions O.M."/>
        </authorList>
    </citation>
    <scope>NUCLEOTIDE SEQUENCE [LARGE SCALE GENOMIC DNA]</scope>
    <source>
        <strain evidence="1 2">DB60705-15</strain>
    </source>
</reference>
<dbReference type="AlphaFoldDB" id="A0A9X7RYX5"/>
<dbReference type="Proteomes" id="UP000347383">
    <property type="component" value="Chromosome"/>
</dbReference>
<dbReference type="Gene3D" id="2.60.120.10">
    <property type="entry name" value="Jelly Rolls"/>
    <property type="match status" value="1"/>
</dbReference>